<comment type="caution">
    <text evidence="2">The sequence shown here is derived from an EMBL/GenBank/DDBJ whole genome shotgun (WGS) entry which is preliminary data.</text>
</comment>
<dbReference type="Proteomes" id="UP001519460">
    <property type="component" value="Unassembled WGS sequence"/>
</dbReference>
<name>A0ABD0J6W9_9CAEN</name>
<keyword evidence="1" id="KW-0175">Coiled coil</keyword>
<dbReference type="AlphaFoldDB" id="A0ABD0J6W9"/>
<organism evidence="2 3">
    <name type="scientific">Batillaria attramentaria</name>
    <dbReference type="NCBI Taxonomy" id="370345"/>
    <lineage>
        <taxon>Eukaryota</taxon>
        <taxon>Metazoa</taxon>
        <taxon>Spiralia</taxon>
        <taxon>Lophotrochozoa</taxon>
        <taxon>Mollusca</taxon>
        <taxon>Gastropoda</taxon>
        <taxon>Caenogastropoda</taxon>
        <taxon>Sorbeoconcha</taxon>
        <taxon>Cerithioidea</taxon>
        <taxon>Batillariidae</taxon>
        <taxon>Batillaria</taxon>
    </lineage>
</organism>
<keyword evidence="3" id="KW-1185">Reference proteome</keyword>
<gene>
    <name evidence="2" type="ORF">BaRGS_00038550</name>
</gene>
<feature type="coiled-coil region" evidence="1">
    <location>
        <begin position="91"/>
        <end position="132"/>
    </location>
</feature>
<accession>A0ABD0J6W9</accession>
<reference evidence="2 3" key="1">
    <citation type="journal article" date="2023" name="Sci. Data">
        <title>Genome assembly of the Korean intertidal mud-creeper Batillaria attramentaria.</title>
        <authorList>
            <person name="Patra A.K."/>
            <person name="Ho P.T."/>
            <person name="Jun S."/>
            <person name="Lee S.J."/>
            <person name="Kim Y."/>
            <person name="Won Y.J."/>
        </authorList>
    </citation>
    <scope>NUCLEOTIDE SEQUENCE [LARGE SCALE GENOMIC DNA]</scope>
    <source>
        <strain evidence="2">Wonlab-2016</strain>
    </source>
</reference>
<protein>
    <submittedName>
        <fullName evidence="2">Uncharacterized protein</fullName>
    </submittedName>
</protein>
<evidence type="ECO:0000256" key="1">
    <source>
        <dbReference type="SAM" id="Coils"/>
    </source>
</evidence>
<dbReference type="InterPro" id="IPR004244">
    <property type="entry name" value="Transposase_22"/>
</dbReference>
<evidence type="ECO:0000313" key="2">
    <source>
        <dbReference type="EMBL" id="KAK7462021.1"/>
    </source>
</evidence>
<dbReference type="PANTHER" id="PTHR11505">
    <property type="entry name" value="L1 TRANSPOSABLE ELEMENT-RELATED"/>
    <property type="match status" value="1"/>
</dbReference>
<evidence type="ECO:0000313" key="3">
    <source>
        <dbReference type="Proteomes" id="UP001519460"/>
    </source>
</evidence>
<sequence>MSTPRDKRAASSPVENLEKRAHVASSFLDDSQATIADDSQATIINPDFMSSTLVDKAPSLPLSPLNEEIKSVFFDPEVVEILSKALSAQVAKDLGKEIAELKQEIRALKQEVLEKDEEIRKMSDRIDELEQYGRRNSVRIYPIPESAIENTDEIAIKVANSVGVKIEPRDIDRSHRVGRKPSPTDTYTRPVLVKFTSYKVKEALMRARRGLGKIDAAAVFPNVDWPSLPKQPVQHGRPSSTTNKIYVNDDLTATRATLAAKARKLKKDNKIDDTWSRDGVVFLKKNDSVHRLTTLRELAPFDVA</sequence>
<dbReference type="Gene3D" id="3.30.70.1820">
    <property type="entry name" value="L1 transposable element, RRM domain"/>
    <property type="match status" value="1"/>
</dbReference>
<proteinExistence type="predicted"/>
<dbReference type="EMBL" id="JACVVK020000627">
    <property type="protein sequence ID" value="KAK7462021.1"/>
    <property type="molecule type" value="Genomic_DNA"/>
</dbReference>